<evidence type="ECO:0000259" key="1">
    <source>
        <dbReference type="Pfam" id="PF04316"/>
    </source>
</evidence>
<accession>A0A5C1QNY1</accession>
<gene>
    <name evidence="2" type="ORF">EXM22_15015</name>
</gene>
<dbReference type="KEGG" id="ock:EXM22_15015"/>
<dbReference type="AlphaFoldDB" id="A0A5C1QNY1"/>
<keyword evidence="2" id="KW-0969">Cilium</keyword>
<dbReference type="SUPFAM" id="SSF101498">
    <property type="entry name" value="Anti-sigma factor FlgM"/>
    <property type="match status" value="1"/>
</dbReference>
<sequence>MESKGADMTIDRIGSVDPLSRLNKTEKAVRTEVKDKSDSIDVSIEAKKSSELLMAMESVKVAPDVREDRIAEVKARLQDPNYINDTVVNSVADKLMDLFGI</sequence>
<feature type="domain" description="Anti-sigma-28 factor FlgM C-terminal" evidence="1">
    <location>
        <begin position="38"/>
        <end position="97"/>
    </location>
</feature>
<dbReference type="OrthoDB" id="361428at2"/>
<keyword evidence="2" id="KW-0282">Flagellum</keyword>
<organism evidence="2 3">
    <name type="scientific">Oceanispirochaeta crateris</name>
    <dbReference type="NCBI Taxonomy" id="2518645"/>
    <lineage>
        <taxon>Bacteria</taxon>
        <taxon>Pseudomonadati</taxon>
        <taxon>Spirochaetota</taxon>
        <taxon>Spirochaetia</taxon>
        <taxon>Spirochaetales</taxon>
        <taxon>Spirochaetaceae</taxon>
        <taxon>Oceanispirochaeta</taxon>
    </lineage>
</organism>
<dbReference type="InterPro" id="IPR035890">
    <property type="entry name" value="Anti-sigma-28_factor_FlgM_sf"/>
</dbReference>
<protein>
    <submittedName>
        <fullName evidence="2">Flagellar biosynthesis anti-sigma factor FlgM</fullName>
    </submittedName>
</protein>
<name>A0A5C1QNY1_9SPIO</name>
<dbReference type="EMBL" id="CP036150">
    <property type="protein sequence ID" value="QEN09227.1"/>
    <property type="molecule type" value="Genomic_DNA"/>
</dbReference>
<dbReference type="Proteomes" id="UP000324209">
    <property type="component" value="Chromosome"/>
</dbReference>
<keyword evidence="3" id="KW-1185">Reference proteome</keyword>
<evidence type="ECO:0000313" key="2">
    <source>
        <dbReference type="EMBL" id="QEN09227.1"/>
    </source>
</evidence>
<evidence type="ECO:0000313" key="3">
    <source>
        <dbReference type="Proteomes" id="UP000324209"/>
    </source>
</evidence>
<proteinExistence type="predicted"/>
<dbReference type="InterPro" id="IPR031316">
    <property type="entry name" value="FlgM_C"/>
</dbReference>
<reference evidence="2 3" key="1">
    <citation type="submission" date="2019-02" db="EMBL/GenBank/DDBJ databases">
        <title>Complete Genome Sequence and Methylome Analysis of free living Spirochaetas.</title>
        <authorList>
            <person name="Fomenkov A."/>
            <person name="Dubinina G."/>
            <person name="Leshcheva N."/>
            <person name="Mikheeva N."/>
            <person name="Grabovich M."/>
            <person name="Vincze T."/>
            <person name="Roberts R.J."/>
        </authorList>
    </citation>
    <scope>NUCLEOTIDE SEQUENCE [LARGE SCALE GENOMIC DNA]</scope>
    <source>
        <strain evidence="2 3">K2</strain>
    </source>
</reference>
<keyword evidence="2" id="KW-0966">Cell projection</keyword>
<dbReference type="Pfam" id="PF04316">
    <property type="entry name" value="FlgM"/>
    <property type="match status" value="1"/>
</dbReference>